<proteinExistence type="predicted"/>
<dbReference type="PANTHER" id="PTHR43312:SF1">
    <property type="entry name" value="NADP-DEPENDENT OXIDOREDUCTASE DOMAIN-CONTAINING PROTEIN"/>
    <property type="match status" value="1"/>
</dbReference>
<reference evidence="6" key="1">
    <citation type="submission" date="2016-10" db="EMBL/GenBank/DDBJ databases">
        <authorList>
            <person name="Varghese N."/>
            <person name="Submissions S."/>
        </authorList>
    </citation>
    <scope>NUCLEOTIDE SEQUENCE [LARGE SCALE GENOMIC DNA]</scope>
    <source>
        <strain evidence="6">DSM 13577</strain>
    </source>
</reference>
<dbReference type="Pfam" id="PF13534">
    <property type="entry name" value="Fer4_17"/>
    <property type="match status" value="1"/>
</dbReference>
<dbReference type="PROSITE" id="PS51379">
    <property type="entry name" value="4FE4S_FER_2"/>
    <property type="match status" value="1"/>
</dbReference>
<keyword evidence="2" id="KW-0408">Iron</keyword>
<dbReference type="RefSeq" id="WP_091351239.1">
    <property type="nucleotide sequence ID" value="NZ_FOIF01000047.1"/>
</dbReference>
<dbReference type="STRING" id="1120990.SAMN03080614_10479"/>
<protein>
    <submittedName>
        <fullName evidence="5">Predicted oxidoreductase of the aldo/keto reductase family</fullName>
    </submittedName>
</protein>
<name>A0A1I0BR24_9FIRM</name>
<dbReference type="InterPro" id="IPR017900">
    <property type="entry name" value="4Fe4S_Fe_S_CS"/>
</dbReference>
<dbReference type="SUPFAM" id="SSF51430">
    <property type="entry name" value="NAD(P)-linked oxidoreductase"/>
    <property type="match status" value="1"/>
</dbReference>
<keyword evidence="6" id="KW-1185">Reference proteome</keyword>
<evidence type="ECO:0000313" key="5">
    <source>
        <dbReference type="EMBL" id="SET09522.1"/>
    </source>
</evidence>
<dbReference type="Proteomes" id="UP000243819">
    <property type="component" value="Unassembled WGS sequence"/>
</dbReference>
<evidence type="ECO:0000256" key="3">
    <source>
        <dbReference type="ARBA" id="ARBA00023014"/>
    </source>
</evidence>
<gene>
    <name evidence="5" type="ORF">SAMN03080614_10479</name>
</gene>
<dbReference type="GO" id="GO:0046872">
    <property type="term" value="F:metal ion binding"/>
    <property type="evidence" value="ECO:0007669"/>
    <property type="project" value="UniProtKB-KW"/>
</dbReference>
<dbReference type="InterPro" id="IPR023210">
    <property type="entry name" value="NADP_OxRdtase_dom"/>
</dbReference>
<keyword evidence="3" id="KW-0411">Iron-sulfur</keyword>
<evidence type="ECO:0000256" key="1">
    <source>
        <dbReference type="ARBA" id="ARBA00022723"/>
    </source>
</evidence>
<organism evidence="5 6">
    <name type="scientific">Anaerobranca gottschalkii DSM 13577</name>
    <dbReference type="NCBI Taxonomy" id="1120990"/>
    <lineage>
        <taxon>Bacteria</taxon>
        <taxon>Bacillati</taxon>
        <taxon>Bacillota</taxon>
        <taxon>Clostridia</taxon>
        <taxon>Eubacteriales</taxon>
        <taxon>Proteinivoracaceae</taxon>
        <taxon>Anaerobranca</taxon>
    </lineage>
</organism>
<dbReference type="OrthoDB" id="9773828at2"/>
<sequence length="334" mass="37957">MLTKLGRTDLSIYPLGFGGIPIQRVSFEKAKTVILRAKELGINFIDTAQGYSDSEEKIGFAINEDKNYWVLASKSPARDGKEMEKAITNCLKNFRRDYIDLYQLHLISNLDELQLVLGKNGAMETLLKFKEKGYIRYIGITGHKPQVLKEALDIFPFDTVQGPYNPLETQSEELFKYARAKGVGTIVMKPFAGGALTSPSGCIKYILSKVFVDVVIPGMESVEQVEENFRASLDLKMTEEEKQGILRDIEELKNNFCRRCDYCQPCPQGIKISTVFILHGYLSRYGLKDWATARYQSLPVLANRCSQCGICENRCPYELPIREMLQKSHSDFQR</sequence>
<dbReference type="PANTHER" id="PTHR43312">
    <property type="entry name" value="D-THREO-ALDOSE 1-DEHYDROGENASE"/>
    <property type="match status" value="1"/>
</dbReference>
<dbReference type="Pfam" id="PF00248">
    <property type="entry name" value="Aldo_ket_red"/>
    <property type="match status" value="1"/>
</dbReference>
<accession>A0A1I0BR24</accession>
<dbReference type="InterPro" id="IPR017896">
    <property type="entry name" value="4Fe4S_Fe-S-bd"/>
</dbReference>
<dbReference type="SUPFAM" id="SSF46548">
    <property type="entry name" value="alpha-helical ferredoxin"/>
    <property type="match status" value="1"/>
</dbReference>
<evidence type="ECO:0000259" key="4">
    <source>
        <dbReference type="PROSITE" id="PS51379"/>
    </source>
</evidence>
<dbReference type="AlphaFoldDB" id="A0A1I0BR24"/>
<dbReference type="Gene3D" id="3.20.20.100">
    <property type="entry name" value="NADP-dependent oxidoreductase domain"/>
    <property type="match status" value="1"/>
</dbReference>
<dbReference type="CDD" id="cd19100">
    <property type="entry name" value="AKR_unchar"/>
    <property type="match status" value="1"/>
</dbReference>
<dbReference type="InterPro" id="IPR053135">
    <property type="entry name" value="AKR2_Oxidoreductase"/>
</dbReference>
<dbReference type="InterPro" id="IPR036812">
    <property type="entry name" value="NAD(P)_OxRdtase_dom_sf"/>
</dbReference>
<feature type="domain" description="4Fe-4S ferredoxin-type" evidence="4">
    <location>
        <begin position="296"/>
        <end position="325"/>
    </location>
</feature>
<dbReference type="EMBL" id="FOIF01000047">
    <property type="protein sequence ID" value="SET09522.1"/>
    <property type="molecule type" value="Genomic_DNA"/>
</dbReference>
<keyword evidence="1" id="KW-0479">Metal-binding</keyword>
<dbReference type="PROSITE" id="PS00198">
    <property type="entry name" value="4FE4S_FER_1"/>
    <property type="match status" value="1"/>
</dbReference>
<evidence type="ECO:0000313" key="6">
    <source>
        <dbReference type="Proteomes" id="UP000243819"/>
    </source>
</evidence>
<evidence type="ECO:0000256" key="2">
    <source>
        <dbReference type="ARBA" id="ARBA00023004"/>
    </source>
</evidence>
<dbReference type="GO" id="GO:0051536">
    <property type="term" value="F:iron-sulfur cluster binding"/>
    <property type="evidence" value="ECO:0007669"/>
    <property type="project" value="UniProtKB-KW"/>
</dbReference>